<dbReference type="PANTHER" id="PTHR46586">
    <property type="entry name" value="ANKYRIN REPEAT-CONTAINING PROTEIN"/>
    <property type="match status" value="1"/>
</dbReference>
<dbReference type="Proteomes" id="UP000243217">
    <property type="component" value="Unassembled WGS sequence"/>
</dbReference>
<dbReference type="AlphaFoldDB" id="A0A1V9Y6U8"/>
<organism evidence="1 2">
    <name type="scientific">Thraustotheca clavata</name>
    <dbReference type="NCBI Taxonomy" id="74557"/>
    <lineage>
        <taxon>Eukaryota</taxon>
        <taxon>Sar</taxon>
        <taxon>Stramenopiles</taxon>
        <taxon>Oomycota</taxon>
        <taxon>Saprolegniomycetes</taxon>
        <taxon>Saprolegniales</taxon>
        <taxon>Achlyaceae</taxon>
        <taxon>Thraustotheca</taxon>
    </lineage>
</organism>
<sequence length="326" mass="37018">MNQVLTSSDLLFTITQYQNGYRQRSLPLVRVLRSLVLSATDRFVHVFGPVHTRFGAWWNHYGERGIKELCEAGFQTHLLLYALTYSNTRIIEYLKHQGLTTLEDLHWQVCARYARLGVFSFLFNHGYTGFDASTVRIAAARGDLSIVRLLHHHGVAIPTDIMKAACNAGHVVVAEYCLTHGLGSWDRSTAVIAVLNGRLNIVKFLHAHHYPGFAPETMDMAAMYGRLDIVTFLHQNRHEGCTERALINAASSGHLSVVQFLDKYRREGDVLAALEAAMMRGHMKIVKYFLTQRRVAMVRSRVLQLSHKCKRPAVLAMLDSYHRMEI</sequence>
<name>A0A1V9Y6U8_9STRA</name>
<dbReference type="Pfam" id="PF13637">
    <property type="entry name" value="Ank_4"/>
    <property type="match status" value="1"/>
</dbReference>
<accession>A0A1V9Y6U8</accession>
<protein>
    <recommendedName>
        <fullName evidence="3">Ankyrin repeat-containing domain</fullName>
    </recommendedName>
</protein>
<evidence type="ECO:0000313" key="1">
    <source>
        <dbReference type="EMBL" id="OQR81452.1"/>
    </source>
</evidence>
<dbReference type="EMBL" id="JNBS01004988">
    <property type="protein sequence ID" value="OQR81452.1"/>
    <property type="molecule type" value="Genomic_DNA"/>
</dbReference>
<dbReference type="PANTHER" id="PTHR46586:SF3">
    <property type="entry name" value="ANKYRIN REPEAT-CONTAINING PROTEIN"/>
    <property type="match status" value="1"/>
</dbReference>
<dbReference type="Gene3D" id="1.25.40.20">
    <property type="entry name" value="Ankyrin repeat-containing domain"/>
    <property type="match status" value="2"/>
</dbReference>
<dbReference type="OrthoDB" id="65871at2759"/>
<dbReference type="STRING" id="74557.A0A1V9Y6U8"/>
<comment type="caution">
    <text evidence="1">The sequence shown here is derived from an EMBL/GenBank/DDBJ whole genome shotgun (WGS) entry which is preliminary data.</text>
</comment>
<reference evidence="1 2" key="1">
    <citation type="journal article" date="2014" name="Genome Biol. Evol.">
        <title>The secreted proteins of Achlya hypogyna and Thraustotheca clavata identify the ancestral oomycete secretome and reveal gene acquisitions by horizontal gene transfer.</title>
        <authorList>
            <person name="Misner I."/>
            <person name="Blouin N."/>
            <person name="Leonard G."/>
            <person name="Richards T.A."/>
            <person name="Lane C.E."/>
        </authorList>
    </citation>
    <scope>NUCLEOTIDE SEQUENCE [LARGE SCALE GENOMIC DNA]</scope>
    <source>
        <strain evidence="1 2">ATCC 34112</strain>
    </source>
</reference>
<dbReference type="InterPro" id="IPR052050">
    <property type="entry name" value="SecEffector_AnkRepeat"/>
</dbReference>
<evidence type="ECO:0008006" key="3">
    <source>
        <dbReference type="Google" id="ProtNLM"/>
    </source>
</evidence>
<proteinExistence type="predicted"/>
<evidence type="ECO:0000313" key="2">
    <source>
        <dbReference type="Proteomes" id="UP000243217"/>
    </source>
</evidence>
<dbReference type="SUPFAM" id="SSF48403">
    <property type="entry name" value="Ankyrin repeat"/>
    <property type="match status" value="1"/>
</dbReference>
<keyword evidence="2" id="KW-1185">Reference proteome</keyword>
<gene>
    <name evidence="1" type="ORF">THRCLA_11716</name>
</gene>
<dbReference type="InterPro" id="IPR002110">
    <property type="entry name" value="Ankyrin_rpt"/>
</dbReference>
<dbReference type="InterPro" id="IPR036770">
    <property type="entry name" value="Ankyrin_rpt-contain_sf"/>
</dbReference>